<dbReference type="PANTHER" id="PTHR43713">
    <property type="entry name" value="GLUTAMATE-1-SEMIALDEHYDE 2,1-AMINOMUTASE"/>
    <property type="match status" value="1"/>
</dbReference>
<evidence type="ECO:0000256" key="5">
    <source>
        <dbReference type="ARBA" id="ARBA00023235"/>
    </source>
</evidence>
<dbReference type="InterPro" id="IPR005814">
    <property type="entry name" value="Aminotrans_3"/>
</dbReference>
<dbReference type="OrthoDB" id="9801834at2"/>
<dbReference type="Proteomes" id="UP000184139">
    <property type="component" value="Unassembled WGS sequence"/>
</dbReference>
<dbReference type="InterPro" id="IPR015422">
    <property type="entry name" value="PyrdxlP-dep_Trfase_small"/>
</dbReference>
<comment type="subcellular location">
    <subcellularLocation>
        <location evidence="7">Cytoplasm</location>
    </subcellularLocation>
</comment>
<dbReference type="GO" id="GO:0005737">
    <property type="term" value="C:cytoplasm"/>
    <property type="evidence" value="ECO:0007669"/>
    <property type="project" value="UniProtKB-SubCell"/>
</dbReference>
<name>A0A1M5UXL0_9BACT</name>
<dbReference type="InterPro" id="IPR004639">
    <property type="entry name" value="4pyrrol_synth_GluAld_NH2Trfase"/>
</dbReference>
<dbReference type="STRING" id="1121409.SAMN02745124_01390"/>
<reference evidence="8 9" key="1">
    <citation type="submission" date="2016-11" db="EMBL/GenBank/DDBJ databases">
        <authorList>
            <person name="Jaros S."/>
            <person name="Januszkiewicz K."/>
            <person name="Wedrychowicz H."/>
        </authorList>
    </citation>
    <scope>NUCLEOTIDE SEQUENCE [LARGE SCALE GENOMIC DNA]</scope>
    <source>
        <strain evidence="8 9">DSM 9705</strain>
    </source>
</reference>
<dbReference type="AlphaFoldDB" id="A0A1M5UXL0"/>
<keyword evidence="5 7" id="KW-0413">Isomerase</keyword>
<dbReference type="UniPathway" id="UPA00251">
    <property type="reaction ID" value="UER00317"/>
</dbReference>
<keyword evidence="7" id="KW-0963">Cytoplasm</keyword>
<feature type="modified residue" description="N6-(pyridoxal phosphate)lysine" evidence="7">
    <location>
        <position position="267"/>
    </location>
</feature>
<dbReference type="PANTHER" id="PTHR43713:SF3">
    <property type="entry name" value="GLUTAMATE-1-SEMIALDEHYDE 2,1-AMINOMUTASE 1, CHLOROPLASTIC-RELATED"/>
    <property type="match status" value="1"/>
</dbReference>
<dbReference type="GO" id="GO:0006782">
    <property type="term" value="P:protoporphyrinogen IX biosynthetic process"/>
    <property type="evidence" value="ECO:0007669"/>
    <property type="project" value="UniProtKB-UniRule"/>
</dbReference>
<dbReference type="GO" id="GO:0042286">
    <property type="term" value="F:glutamate-1-semialdehyde 2,1-aminomutase activity"/>
    <property type="evidence" value="ECO:0007669"/>
    <property type="project" value="UniProtKB-UniRule"/>
</dbReference>
<dbReference type="PROSITE" id="PS00600">
    <property type="entry name" value="AA_TRANSFER_CLASS_3"/>
    <property type="match status" value="1"/>
</dbReference>
<protein>
    <recommendedName>
        <fullName evidence="7">Glutamate-1-semialdehyde 2,1-aminomutase</fullName>
        <shortName evidence="7">GSA</shortName>
        <ecNumber evidence="7">5.4.3.8</ecNumber>
    </recommendedName>
    <alternativeName>
        <fullName evidence="7">Glutamate-1-semialdehyde aminotransferase</fullName>
        <shortName evidence="7">GSA-AT</shortName>
    </alternativeName>
</protein>
<dbReference type="FunFam" id="3.40.640.10:FF:000021">
    <property type="entry name" value="Glutamate-1-semialdehyde 2,1-aminomutase"/>
    <property type="match status" value="1"/>
</dbReference>
<keyword evidence="6 7" id="KW-0627">Porphyrin biosynthesis</keyword>
<dbReference type="Pfam" id="PF00202">
    <property type="entry name" value="Aminotran_3"/>
    <property type="match status" value="1"/>
</dbReference>
<accession>A0A1M5UXL0</accession>
<evidence type="ECO:0000256" key="3">
    <source>
        <dbReference type="ARBA" id="ARBA00008981"/>
    </source>
</evidence>
<dbReference type="InterPro" id="IPR015424">
    <property type="entry name" value="PyrdxlP-dep_Trfase"/>
</dbReference>
<comment type="pathway">
    <text evidence="2">Porphyrin-containing compound metabolism; protoporphyrin-IX biosynthesis; 5-aminolevulinate from L-glutamyl-tRNA(Glu): step 2/2.</text>
</comment>
<evidence type="ECO:0000256" key="7">
    <source>
        <dbReference type="HAMAP-Rule" id="MF_00375"/>
    </source>
</evidence>
<dbReference type="InterPro" id="IPR015421">
    <property type="entry name" value="PyrdxlP-dep_Trfase_major"/>
</dbReference>
<dbReference type="GO" id="GO:0030170">
    <property type="term" value="F:pyridoxal phosphate binding"/>
    <property type="evidence" value="ECO:0007669"/>
    <property type="project" value="InterPro"/>
</dbReference>
<evidence type="ECO:0000256" key="2">
    <source>
        <dbReference type="ARBA" id="ARBA00004819"/>
    </source>
</evidence>
<evidence type="ECO:0000313" key="9">
    <source>
        <dbReference type="Proteomes" id="UP000184139"/>
    </source>
</evidence>
<dbReference type="Gene3D" id="3.40.640.10">
    <property type="entry name" value="Type I PLP-dependent aspartate aminotransferase-like (Major domain)"/>
    <property type="match status" value="1"/>
</dbReference>
<dbReference type="InterPro" id="IPR049704">
    <property type="entry name" value="Aminotrans_3_PPA_site"/>
</dbReference>
<dbReference type="Gene3D" id="3.90.1150.10">
    <property type="entry name" value="Aspartate Aminotransferase, domain 1"/>
    <property type="match status" value="1"/>
</dbReference>
<comment type="similarity">
    <text evidence="3 7">Belongs to the class-III pyridoxal-phosphate-dependent aminotransferase family. HemL subfamily.</text>
</comment>
<evidence type="ECO:0000256" key="1">
    <source>
        <dbReference type="ARBA" id="ARBA00001933"/>
    </source>
</evidence>
<dbReference type="NCBIfam" id="TIGR00713">
    <property type="entry name" value="hemL"/>
    <property type="match status" value="1"/>
</dbReference>
<sequence>METRQSKAMFAEAEKVIPGGVNSPVRACRSVGCTPLFIERADGASLYDVDGNRYLDFVCSWGPMILGHAHPEVVAAIGAAAAAGTSFGAPTPAEITLAEMVVEAVPSVEKVRFVNSGTEATMSAARLARGYTGRSMVVKFDGCYHGHADSFLVKAGSGLLTLGIPGSPGVPEDIVKNTLSIPYNDIDSLEKTLTDERLDIACVIVEPVAGNMGCVLPDPAFLQRLRTLSTERGIVLIFDEVITGFRLAYGGAQHHFGITPDLTCLGKIIGGGLPVGAYGGRAEIMDQIAPDGPVYQAGTLSGNPLAMAAGIATLKQLQRPGFYEELNDKAATCAQRLREIAAAGDIPVQINSIGSLMTMFFSTDPVTDFASAMKADTTRYAEHYCNMLGQGIYLAPSQFEVAFISAAHSANDLEKLQKMTEWSFKKMADR</sequence>
<comment type="cofactor">
    <cofactor evidence="1 7">
        <name>pyridoxal 5'-phosphate</name>
        <dbReference type="ChEBI" id="CHEBI:597326"/>
    </cofactor>
</comment>
<keyword evidence="4 7" id="KW-0663">Pyridoxal phosphate</keyword>
<dbReference type="GO" id="GO:0008483">
    <property type="term" value="F:transaminase activity"/>
    <property type="evidence" value="ECO:0007669"/>
    <property type="project" value="InterPro"/>
</dbReference>
<dbReference type="RefSeq" id="WP_073374618.1">
    <property type="nucleotide sequence ID" value="NZ_FQXS01000006.1"/>
</dbReference>
<dbReference type="CDD" id="cd00610">
    <property type="entry name" value="OAT_like"/>
    <property type="match status" value="1"/>
</dbReference>
<comment type="catalytic activity">
    <reaction evidence="7">
        <text>(S)-4-amino-5-oxopentanoate = 5-aminolevulinate</text>
        <dbReference type="Rhea" id="RHEA:14265"/>
        <dbReference type="ChEBI" id="CHEBI:57501"/>
        <dbReference type="ChEBI" id="CHEBI:356416"/>
        <dbReference type="EC" id="5.4.3.8"/>
    </reaction>
</comment>
<evidence type="ECO:0000256" key="4">
    <source>
        <dbReference type="ARBA" id="ARBA00022898"/>
    </source>
</evidence>
<evidence type="ECO:0000313" key="8">
    <source>
        <dbReference type="EMBL" id="SHH67751.1"/>
    </source>
</evidence>
<evidence type="ECO:0000256" key="6">
    <source>
        <dbReference type="ARBA" id="ARBA00023244"/>
    </source>
</evidence>
<organism evidence="8 9">
    <name type="scientific">Desulfofustis glycolicus DSM 9705</name>
    <dbReference type="NCBI Taxonomy" id="1121409"/>
    <lineage>
        <taxon>Bacteria</taxon>
        <taxon>Pseudomonadati</taxon>
        <taxon>Thermodesulfobacteriota</taxon>
        <taxon>Desulfobulbia</taxon>
        <taxon>Desulfobulbales</taxon>
        <taxon>Desulfocapsaceae</taxon>
        <taxon>Desulfofustis</taxon>
    </lineage>
</organism>
<dbReference type="EMBL" id="FQXS01000006">
    <property type="protein sequence ID" value="SHH67751.1"/>
    <property type="molecule type" value="Genomic_DNA"/>
</dbReference>
<dbReference type="HAMAP" id="MF_00375">
    <property type="entry name" value="HemL_aminotrans_3"/>
    <property type="match status" value="1"/>
</dbReference>
<comment type="subunit">
    <text evidence="7">Homodimer.</text>
</comment>
<gene>
    <name evidence="7" type="primary">hemL</name>
    <name evidence="8" type="ORF">SAMN02745124_01390</name>
</gene>
<proteinExistence type="inferred from homology"/>
<dbReference type="SUPFAM" id="SSF53383">
    <property type="entry name" value="PLP-dependent transferases"/>
    <property type="match status" value="1"/>
</dbReference>
<dbReference type="EC" id="5.4.3.8" evidence="7"/>
<keyword evidence="9" id="KW-1185">Reference proteome</keyword>
<dbReference type="NCBIfam" id="NF000818">
    <property type="entry name" value="PRK00062.1"/>
    <property type="match status" value="1"/>
</dbReference>